<dbReference type="PANTHER" id="PTHR33112:SF16">
    <property type="entry name" value="HETEROKARYON INCOMPATIBILITY DOMAIN-CONTAINING PROTEIN"/>
    <property type="match status" value="1"/>
</dbReference>
<feature type="domain" description="Heterokaryon incompatibility" evidence="1">
    <location>
        <begin position="234"/>
        <end position="386"/>
    </location>
</feature>
<reference evidence="2" key="1">
    <citation type="journal article" date="2020" name="Stud. Mycol.">
        <title>101 Dothideomycetes genomes: a test case for predicting lifestyles and emergence of pathogens.</title>
        <authorList>
            <person name="Haridas S."/>
            <person name="Albert R."/>
            <person name="Binder M."/>
            <person name="Bloem J."/>
            <person name="Labutti K."/>
            <person name="Salamov A."/>
            <person name="Andreopoulos B."/>
            <person name="Baker S."/>
            <person name="Barry K."/>
            <person name="Bills G."/>
            <person name="Bluhm B."/>
            <person name="Cannon C."/>
            <person name="Castanera R."/>
            <person name="Culley D."/>
            <person name="Daum C."/>
            <person name="Ezra D."/>
            <person name="Gonzalez J."/>
            <person name="Henrissat B."/>
            <person name="Kuo A."/>
            <person name="Liang C."/>
            <person name="Lipzen A."/>
            <person name="Lutzoni F."/>
            <person name="Magnuson J."/>
            <person name="Mondo S."/>
            <person name="Nolan M."/>
            <person name="Ohm R."/>
            <person name="Pangilinan J."/>
            <person name="Park H.-J."/>
            <person name="Ramirez L."/>
            <person name="Alfaro M."/>
            <person name="Sun H."/>
            <person name="Tritt A."/>
            <person name="Yoshinaga Y."/>
            <person name="Zwiers L.-H."/>
            <person name="Turgeon B."/>
            <person name="Goodwin S."/>
            <person name="Spatafora J."/>
            <person name="Crous P."/>
            <person name="Grigoriev I."/>
        </authorList>
    </citation>
    <scope>NUCLEOTIDE SEQUENCE</scope>
    <source>
        <strain evidence="2">CBS 627.86</strain>
    </source>
</reference>
<dbReference type="EMBL" id="ML977333">
    <property type="protein sequence ID" value="KAF2111648.1"/>
    <property type="molecule type" value="Genomic_DNA"/>
</dbReference>
<proteinExistence type="predicted"/>
<keyword evidence="3" id="KW-1185">Reference proteome</keyword>
<accession>A0A6A5YZT4</accession>
<dbReference type="OrthoDB" id="47007at2759"/>
<evidence type="ECO:0000313" key="3">
    <source>
        <dbReference type="Proteomes" id="UP000799770"/>
    </source>
</evidence>
<sequence>MGLCSLCQTVDFFSLPSFPTRYEAYMKPWDGTDELVVFVNPRKAQARKAGEDLTAGDFSQALGLSHHQSIQELKSAAEEDCPICSIILRSVDRCLAAFAEAEKDEQYIYYRDLRGSDRPDFRLWLCKRRDGCDGFMVLSKAAGGKEKAYLLAGVGFCVEDDDPLSSLIVGRCIHEDPVGERTISRAVAWVRACDDSHPGRCKAEETELPLRVLDVDGSSDNIRLHETTGETARYIALSHVWGENRHFITTKQNIAAHKEGIVLQELPKTFQDAVSMTRKLGVRYLWIDSLCIRQDDGPDWERQSATMASIYANAYITIAATGSSDDSKGFLTPRSVPQYTQFDCTKEGVTGTVQAFLIKPVHAANAYIHSSLGDEPLSGRGWALQERVLAARTLHFASDQMFFECYKHFLGEDGFKIGGRYHTVYDDAKPKRGEEDDTQLSRQFRGPDLWYELLYAYWPRNLTNGSDKLPAVSGIARTFETLTGDQYVAGLWRSQIIEGLIWQAMGTHSGKTKAPSEYRAPSWSWASFDGPFGNLGLGKNRFISNAPWMDIATVLDCKVELKGDNPYGEVKSGWLKVRAPIEPLKRSEELEKDWQTAPHKRATRLTTRNGDNFGSFAMFDTLDDDLALKLPLSALLLVQNDPKDDEPKKQGYQALLITPVEEEGVDVFKRVGKILFDGETLGDCDWMNDPMQMRTITLI</sequence>
<dbReference type="InterPro" id="IPR010730">
    <property type="entry name" value="HET"/>
</dbReference>
<dbReference type="Pfam" id="PF06985">
    <property type="entry name" value="HET"/>
    <property type="match status" value="1"/>
</dbReference>
<dbReference type="AlphaFoldDB" id="A0A6A5YZT4"/>
<dbReference type="PANTHER" id="PTHR33112">
    <property type="entry name" value="DOMAIN PROTEIN, PUTATIVE-RELATED"/>
    <property type="match status" value="1"/>
</dbReference>
<name>A0A6A5YZT4_9PLEO</name>
<gene>
    <name evidence="2" type="ORF">BDV96DRAFT_649628</name>
</gene>
<protein>
    <submittedName>
        <fullName evidence="2">Heterokaryon incompatibility protein-domain-containing protein</fullName>
    </submittedName>
</protein>
<evidence type="ECO:0000313" key="2">
    <source>
        <dbReference type="EMBL" id="KAF2111648.1"/>
    </source>
</evidence>
<evidence type="ECO:0000259" key="1">
    <source>
        <dbReference type="Pfam" id="PF06985"/>
    </source>
</evidence>
<dbReference type="Proteomes" id="UP000799770">
    <property type="component" value="Unassembled WGS sequence"/>
</dbReference>
<organism evidence="2 3">
    <name type="scientific">Lophiotrema nucula</name>
    <dbReference type="NCBI Taxonomy" id="690887"/>
    <lineage>
        <taxon>Eukaryota</taxon>
        <taxon>Fungi</taxon>
        <taxon>Dikarya</taxon>
        <taxon>Ascomycota</taxon>
        <taxon>Pezizomycotina</taxon>
        <taxon>Dothideomycetes</taxon>
        <taxon>Pleosporomycetidae</taxon>
        <taxon>Pleosporales</taxon>
        <taxon>Lophiotremataceae</taxon>
        <taxon>Lophiotrema</taxon>
    </lineage>
</organism>